<evidence type="ECO:0000313" key="1">
    <source>
        <dbReference type="EMBL" id="PIL39378.1"/>
    </source>
</evidence>
<protein>
    <recommendedName>
        <fullName evidence="3">HPr-rel-A system PqqD family protein</fullName>
    </recommendedName>
</protein>
<dbReference type="InterPro" id="IPR027599">
    <property type="entry name" value="PqqD-rel_X"/>
</dbReference>
<comment type="caution">
    <text evidence="1">The sequence shown here is derived from an EMBL/GenBank/DDBJ whole genome shotgun (WGS) entry which is preliminary data.</text>
</comment>
<dbReference type="EMBL" id="PDOB01000019">
    <property type="protein sequence ID" value="PIL39378.1"/>
    <property type="molecule type" value="Genomic_DNA"/>
</dbReference>
<keyword evidence="2" id="KW-1185">Reference proteome</keyword>
<organism evidence="1 2">
    <name type="scientific">Massilia psychrophila</name>
    <dbReference type="NCBI Taxonomy" id="1603353"/>
    <lineage>
        <taxon>Bacteria</taxon>
        <taxon>Pseudomonadati</taxon>
        <taxon>Pseudomonadota</taxon>
        <taxon>Betaproteobacteria</taxon>
        <taxon>Burkholderiales</taxon>
        <taxon>Oxalobacteraceae</taxon>
        <taxon>Telluria group</taxon>
        <taxon>Massilia</taxon>
    </lineage>
</organism>
<proteinExistence type="predicted"/>
<dbReference type="NCBIfam" id="TIGR04353">
    <property type="entry name" value="PqqD_rel_X"/>
    <property type="match status" value="1"/>
</dbReference>
<gene>
    <name evidence="1" type="ORF">CR103_12910</name>
</gene>
<evidence type="ECO:0000313" key="2">
    <source>
        <dbReference type="Proteomes" id="UP000228593"/>
    </source>
</evidence>
<evidence type="ECO:0008006" key="3">
    <source>
        <dbReference type="Google" id="ProtNLM"/>
    </source>
</evidence>
<accession>A0A2G8T0Z7</accession>
<reference evidence="1 2" key="1">
    <citation type="submission" date="2017-10" db="EMBL/GenBank/DDBJ databases">
        <title>Massilia psychrophilum sp. nov., a novel purple-pigmented bacterium isolated from Tianshan glacier, Xinjiang Municipality, China.</title>
        <authorList>
            <person name="Wang H."/>
        </authorList>
    </citation>
    <scope>NUCLEOTIDE SEQUENCE [LARGE SCALE GENOMIC DNA]</scope>
    <source>
        <strain evidence="1 2">JCM 30813</strain>
    </source>
</reference>
<dbReference type="Proteomes" id="UP000228593">
    <property type="component" value="Unassembled WGS sequence"/>
</dbReference>
<dbReference type="RefSeq" id="WP_099916401.1">
    <property type="nucleotide sequence ID" value="NZ_BMHS01000024.1"/>
</dbReference>
<name>A0A2G8T0Z7_9BURK</name>
<dbReference type="OrthoDB" id="8563960at2"/>
<dbReference type="AlphaFoldDB" id="A0A2G8T0Z7"/>
<sequence>MWKVTTGQTLGHYGWDEEFVVYNSLSGDTHLLESFAMEILFLLQQRGPLSAAAVLDALGPLGDTGNDQPDIAELSVVLDQLQSLVLIDRV</sequence>